<keyword evidence="1" id="KW-0732">Signal</keyword>
<dbReference type="Pfam" id="PF04069">
    <property type="entry name" value="OpuAC"/>
    <property type="match status" value="1"/>
</dbReference>
<evidence type="ECO:0000256" key="1">
    <source>
        <dbReference type="SAM" id="SignalP"/>
    </source>
</evidence>
<dbReference type="SUPFAM" id="SSF53850">
    <property type="entry name" value="Periplasmic binding protein-like II"/>
    <property type="match status" value="1"/>
</dbReference>
<dbReference type="GO" id="GO:0043190">
    <property type="term" value="C:ATP-binding cassette (ABC) transporter complex"/>
    <property type="evidence" value="ECO:0007669"/>
    <property type="project" value="InterPro"/>
</dbReference>
<feature type="signal peptide" evidence="1">
    <location>
        <begin position="1"/>
        <end position="21"/>
    </location>
</feature>
<dbReference type="AlphaFoldDB" id="A0A0D9AW63"/>
<gene>
    <name evidence="3" type="ORF">UF78_01455</name>
</gene>
<protein>
    <submittedName>
        <fullName evidence="3">Glycine/betaine ABC transporter substrate-binding protein</fullName>
    </submittedName>
</protein>
<dbReference type="Gene3D" id="3.40.190.100">
    <property type="entry name" value="Glycine betaine-binding periplasmic protein, domain 2"/>
    <property type="match status" value="1"/>
</dbReference>
<dbReference type="Gene3D" id="3.40.190.10">
    <property type="entry name" value="Periplasmic binding protein-like II"/>
    <property type="match status" value="1"/>
</dbReference>
<dbReference type="OrthoDB" id="9787902at2"/>
<evidence type="ECO:0000313" key="4">
    <source>
        <dbReference type="Proteomes" id="UP000032487"/>
    </source>
</evidence>
<dbReference type="GO" id="GO:0022857">
    <property type="term" value="F:transmembrane transporter activity"/>
    <property type="evidence" value="ECO:0007669"/>
    <property type="project" value="InterPro"/>
</dbReference>
<dbReference type="InterPro" id="IPR017783">
    <property type="entry name" value="ABC_choline_sub-bd"/>
</dbReference>
<evidence type="ECO:0000259" key="2">
    <source>
        <dbReference type="Pfam" id="PF04069"/>
    </source>
</evidence>
<feature type="domain" description="ABC-type glycine betaine transport system substrate-binding" evidence="2">
    <location>
        <begin position="29"/>
        <end position="281"/>
    </location>
</feature>
<comment type="caution">
    <text evidence="3">The sequence shown here is derived from an EMBL/GenBank/DDBJ whole genome shotgun (WGS) entry which is preliminary data.</text>
</comment>
<reference evidence="3 4" key="1">
    <citation type="submission" date="2015-02" db="EMBL/GenBank/DDBJ databases">
        <title>Draft genome sequence of Pseudomonas stutzeri NT0128 isolated from wheat (Triticum turgidum) rhizosphere.</title>
        <authorList>
            <person name="Tovi N."/>
            <person name="Frenk S."/>
            <person name="Hadar Y."/>
            <person name="Minz D."/>
        </authorList>
    </citation>
    <scope>NUCLEOTIDE SEQUENCE [LARGE SCALE GENOMIC DNA]</scope>
    <source>
        <strain evidence="3 4">NT0128</strain>
    </source>
</reference>
<dbReference type="EMBL" id="JYHV01000004">
    <property type="protein sequence ID" value="KJH84914.1"/>
    <property type="molecule type" value="Genomic_DNA"/>
</dbReference>
<sequence>MKRLMGWMLTLSLTCAGNLQAAETARCEQVRLSDVGWTDITMTTAVTRLLLGELGYRTHVARLSLPETYAGLAEGKVDVFLGNWMPAQAALAQPHLDAGLIEKLQTNLPVVRYTLAVLQPGYEAGLHDFADIQRFEKELGGKIYGLERGNGGNKMVQGMIKDNVFGLKGFTLVESNENEMLNYVERAQHLGQFAVFLAWEPHPMNKRFRLSYLSGGDAYFGPNYGAAQVNTVARGGFSKDCQNLARLFSNMTFTIASVSELMSAVQESNTNRRRVAKQWIKANPQIVATWLKGVTHREGGPVTAIFGASLASTN</sequence>
<dbReference type="CDD" id="cd13640">
    <property type="entry name" value="PBP2_ChoX"/>
    <property type="match status" value="1"/>
</dbReference>
<dbReference type="GO" id="GO:0033265">
    <property type="term" value="F:choline binding"/>
    <property type="evidence" value="ECO:0007669"/>
    <property type="project" value="InterPro"/>
</dbReference>
<organism evidence="3 4">
    <name type="scientific">Stutzerimonas stutzeri</name>
    <name type="common">Pseudomonas stutzeri</name>
    <dbReference type="NCBI Taxonomy" id="316"/>
    <lineage>
        <taxon>Bacteria</taxon>
        <taxon>Pseudomonadati</taxon>
        <taxon>Pseudomonadota</taxon>
        <taxon>Gammaproteobacteria</taxon>
        <taxon>Pseudomonadales</taxon>
        <taxon>Pseudomonadaceae</taxon>
        <taxon>Stutzerimonas</taxon>
    </lineage>
</organism>
<dbReference type="GO" id="GO:0015871">
    <property type="term" value="P:choline transport"/>
    <property type="evidence" value="ECO:0007669"/>
    <property type="project" value="InterPro"/>
</dbReference>
<dbReference type="PATRIC" id="fig|316.101.peg.2035"/>
<dbReference type="InterPro" id="IPR007210">
    <property type="entry name" value="ABC_Gly_betaine_transp_sub-bd"/>
</dbReference>
<accession>A0A0D9AW63</accession>
<dbReference type="Proteomes" id="UP000032487">
    <property type="component" value="Unassembled WGS sequence"/>
</dbReference>
<evidence type="ECO:0000313" key="3">
    <source>
        <dbReference type="EMBL" id="KJH84914.1"/>
    </source>
</evidence>
<name>A0A0D9AW63_STUST</name>
<dbReference type="RefSeq" id="WP_045160252.1">
    <property type="nucleotide sequence ID" value="NZ_JYHV01000004.1"/>
</dbReference>
<feature type="chain" id="PRO_5002338916" evidence="1">
    <location>
        <begin position="22"/>
        <end position="314"/>
    </location>
</feature>
<dbReference type="GO" id="GO:0042597">
    <property type="term" value="C:periplasmic space"/>
    <property type="evidence" value="ECO:0007669"/>
    <property type="project" value="InterPro"/>
</dbReference>
<proteinExistence type="predicted"/>